<dbReference type="Proteomes" id="UP000282674">
    <property type="component" value="Unassembled WGS sequence"/>
</dbReference>
<comment type="caution">
    <text evidence="1">The sequence shown here is derived from an EMBL/GenBank/DDBJ whole genome shotgun (WGS) entry which is preliminary data.</text>
</comment>
<name>A0A3M2M0Q2_9ACTN</name>
<dbReference type="RefSeq" id="WP_122197011.1">
    <property type="nucleotide sequence ID" value="NZ_JBHSKC010000002.1"/>
</dbReference>
<evidence type="ECO:0000313" key="2">
    <source>
        <dbReference type="Proteomes" id="UP000282674"/>
    </source>
</evidence>
<dbReference type="OrthoDB" id="3483900at2"/>
<evidence type="ECO:0000313" key="1">
    <source>
        <dbReference type="EMBL" id="RMI40668.1"/>
    </source>
</evidence>
<keyword evidence="2" id="KW-1185">Reference proteome</keyword>
<proteinExistence type="predicted"/>
<gene>
    <name evidence="1" type="ORF">EBO15_25725</name>
</gene>
<sequence length="119" mass="12694">MSIRGPVIFQAGTVPHDGVPQDAVRAAAGRIVARYPQVITWYGKSTGHWWAMVGDRLLEAGTPWELEAAIHQATVAAVPRTDGWGEICGCGCMREDVRHGLLGRLAGLLHPSNGGRDAA</sequence>
<dbReference type="AlphaFoldDB" id="A0A3M2M0Q2"/>
<accession>A0A3M2M0Q2</accession>
<organism evidence="1 2">
    <name type="scientific">Actinomadura harenae</name>
    <dbReference type="NCBI Taxonomy" id="2483351"/>
    <lineage>
        <taxon>Bacteria</taxon>
        <taxon>Bacillati</taxon>
        <taxon>Actinomycetota</taxon>
        <taxon>Actinomycetes</taxon>
        <taxon>Streptosporangiales</taxon>
        <taxon>Thermomonosporaceae</taxon>
        <taxon>Actinomadura</taxon>
    </lineage>
</organism>
<reference evidence="1 2" key="1">
    <citation type="submission" date="2018-10" db="EMBL/GenBank/DDBJ databases">
        <title>Isolation from soil.</title>
        <authorList>
            <person name="Hu J."/>
        </authorList>
    </citation>
    <scope>NUCLEOTIDE SEQUENCE [LARGE SCALE GENOMIC DNA]</scope>
    <source>
        <strain evidence="1 2">NEAU-Ht49</strain>
    </source>
</reference>
<protein>
    <submittedName>
        <fullName evidence="1">Uncharacterized protein</fullName>
    </submittedName>
</protein>
<dbReference type="EMBL" id="RFFG01000051">
    <property type="protein sequence ID" value="RMI40668.1"/>
    <property type="molecule type" value="Genomic_DNA"/>
</dbReference>